<evidence type="ECO:0000256" key="3">
    <source>
        <dbReference type="SAM" id="MobiDB-lite"/>
    </source>
</evidence>
<dbReference type="InterPro" id="IPR002645">
    <property type="entry name" value="STAS_dom"/>
</dbReference>
<evidence type="ECO:0000256" key="2">
    <source>
        <dbReference type="RuleBase" id="RU003749"/>
    </source>
</evidence>
<accession>A0ABQ5R2K0</accession>
<evidence type="ECO:0000313" key="6">
    <source>
        <dbReference type="Proteomes" id="UP001144280"/>
    </source>
</evidence>
<dbReference type="Pfam" id="PF01740">
    <property type="entry name" value="STAS"/>
    <property type="match status" value="1"/>
</dbReference>
<dbReference type="InterPro" id="IPR003658">
    <property type="entry name" value="Anti-sigma_ant"/>
</dbReference>
<dbReference type="InterPro" id="IPR036513">
    <property type="entry name" value="STAS_dom_sf"/>
</dbReference>
<sequence length="153" mass="16415">MPKKSDANVRAPLSRWGRCNSSQAHVDGALVVYLAGELDLSTAQQLRRRLMAVAESNTAATIVLDLSDVSFIDAHSCGLIVNAWSVAKSHGRRLRVDGLRGIPARVFRLLGLEPVLAWRTPETHQGGIIGGRYGGGGQRPAERRSVGGTHAAR</sequence>
<reference evidence="5" key="1">
    <citation type="submission" date="2022-12" db="EMBL/GenBank/DDBJ databases">
        <title>New Phytohabitans aurantiacus sp. RD004123 nov., an actinomycete isolated from soil.</title>
        <authorList>
            <person name="Triningsih D.W."/>
            <person name="Harunari E."/>
            <person name="Igarashi Y."/>
        </authorList>
    </citation>
    <scope>NUCLEOTIDE SEQUENCE</scope>
    <source>
        <strain evidence="5">RD004123</strain>
    </source>
</reference>
<feature type="domain" description="STAS" evidence="4">
    <location>
        <begin position="19"/>
        <end position="112"/>
    </location>
</feature>
<feature type="compositionally biased region" description="Gly residues" evidence="3">
    <location>
        <begin position="128"/>
        <end position="138"/>
    </location>
</feature>
<dbReference type="NCBIfam" id="TIGR00377">
    <property type="entry name" value="ant_ant_sig"/>
    <property type="match status" value="1"/>
</dbReference>
<evidence type="ECO:0000313" key="5">
    <source>
        <dbReference type="EMBL" id="GLI00553.1"/>
    </source>
</evidence>
<comment type="similarity">
    <text evidence="1 2">Belongs to the anti-sigma-factor antagonist family.</text>
</comment>
<protein>
    <recommendedName>
        <fullName evidence="2">Anti-sigma factor antagonist</fullName>
    </recommendedName>
</protein>
<proteinExistence type="inferred from homology"/>
<name>A0ABQ5R2K0_9ACTN</name>
<dbReference type="PANTHER" id="PTHR33495:SF2">
    <property type="entry name" value="ANTI-SIGMA FACTOR ANTAGONIST TM_1081-RELATED"/>
    <property type="match status" value="1"/>
</dbReference>
<keyword evidence="6" id="KW-1185">Reference proteome</keyword>
<dbReference type="RefSeq" id="WP_281900954.1">
    <property type="nucleotide sequence ID" value="NZ_BSDI01000033.1"/>
</dbReference>
<dbReference type="Proteomes" id="UP001144280">
    <property type="component" value="Unassembled WGS sequence"/>
</dbReference>
<dbReference type="PROSITE" id="PS50801">
    <property type="entry name" value="STAS"/>
    <property type="match status" value="1"/>
</dbReference>
<dbReference type="SUPFAM" id="SSF52091">
    <property type="entry name" value="SpoIIaa-like"/>
    <property type="match status" value="1"/>
</dbReference>
<dbReference type="EMBL" id="BSDI01000033">
    <property type="protein sequence ID" value="GLI00553.1"/>
    <property type="molecule type" value="Genomic_DNA"/>
</dbReference>
<gene>
    <name evidence="5" type="ORF">Pa4123_58290</name>
</gene>
<feature type="region of interest" description="Disordered" evidence="3">
    <location>
        <begin position="128"/>
        <end position="153"/>
    </location>
</feature>
<evidence type="ECO:0000256" key="1">
    <source>
        <dbReference type="ARBA" id="ARBA00009013"/>
    </source>
</evidence>
<comment type="caution">
    <text evidence="5">The sequence shown here is derived from an EMBL/GenBank/DDBJ whole genome shotgun (WGS) entry which is preliminary data.</text>
</comment>
<evidence type="ECO:0000259" key="4">
    <source>
        <dbReference type="PROSITE" id="PS50801"/>
    </source>
</evidence>
<organism evidence="5 6">
    <name type="scientific">Phytohabitans aurantiacus</name>
    <dbReference type="NCBI Taxonomy" id="3016789"/>
    <lineage>
        <taxon>Bacteria</taxon>
        <taxon>Bacillati</taxon>
        <taxon>Actinomycetota</taxon>
        <taxon>Actinomycetes</taxon>
        <taxon>Micromonosporales</taxon>
        <taxon>Micromonosporaceae</taxon>
    </lineage>
</organism>
<dbReference type="Gene3D" id="3.30.750.24">
    <property type="entry name" value="STAS domain"/>
    <property type="match status" value="1"/>
</dbReference>
<dbReference type="PANTHER" id="PTHR33495">
    <property type="entry name" value="ANTI-SIGMA FACTOR ANTAGONIST TM_1081-RELATED-RELATED"/>
    <property type="match status" value="1"/>
</dbReference>
<dbReference type="CDD" id="cd07043">
    <property type="entry name" value="STAS_anti-anti-sigma_factors"/>
    <property type="match status" value="1"/>
</dbReference>